<sequence length="190" mass="21513">MNIDWSKAPEAATHYLSTDKNPWRMVHEDGSRFAYLKGEWVPVVNHVPFDEYIPRPPYNGGQVDACTSFPMGEVTIDYVVPTGPTWNGKGLPPVGAVCEAQVKNGGQWRKYTIRAVSDEYLIVWSNADALETPIRHVYWEFRPIRTPEQIAAEEREKAVMEIYERANKQGCSVLSMLMEAYDAGCLKVDS</sequence>
<evidence type="ECO:0000313" key="1">
    <source>
        <dbReference type="EMBL" id="ASN68676.1"/>
    </source>
</evidence>
<accession>A0A2H4J878</accession>
<protein>
    <submittedName>
        <fullName evidence="1">Uncharacterized protein</fullName>
    </submittedName>
</protein>
<name>A0A2H4J878_9CAUD</name>
<gene>
    <name evidence="1" type="ORF">3S11_51</name>
</gene>
<proteinExistence type="predicted"/>
<organism evidence="1">
    <name type="scientific">uncultured Caudovirales phage</name>
    <dbReference type="NCBI Taxonomy" id="2100421"/>
    <lineage>
        <taxon>Viruses</taxon>
        <taxon>Duplodnaviria</taxon>
        <taxon>Heunggongvirae</taxon>
        <taxon>Uroviricota</taxon>
        <taxon>Caudoviricetes</taxon>
        <taxon>Peduoviridae</taxon>
        <taxon>Maltschvirus</taxon>
        <taxon>Maltschvirus maltsch</taxon>
    </lineage>
</organism>
<reference evidence="1" key="1">
    <citation type="submission" date="2017-06" db="EMBL/GenBank/DDBJ databases">
        <title>Novel phages from South African skin metaviromes.</title>
        <authorList>
            <person name="van Zyl L.J."/>
            <person name="Abrahams Y."/>
            <person name="Stander E.A."/>
            <person name="Kirby B.M."/>
            <person name="Clavaud C."/>
            <person name="Farcet C."/>
            <person name="Breton L."/>
            <person name="Trindade M.I."/>
        </authorList>
    </citation>
    <scope>NUCLEOTIDE SEQUENCE</scope>
</reference>
<dbReference type="EMBL" id="MF417879">
    <property type="protein sequence ID" value="ASN68676.1"/>
    <property type="molecule type" value="Genomic_DNA"/>
</dbReference>